<comment type="caution">
    <text evidence="3">The sequence shown here is derived from an EMBL/GenBank/DDBJ whole genome shotgun (WGS) entry which is preliminary data.</text>
</comment>
<dbReference type="PROSITE" id="PS51318">
    <property type="entry name" value="TAT"/>
    <property type="match status" value="1"/>
</dbReference>
<feature type="domain" description="DUF4434" evidence="2">
    <location>
        <begin position="38"/>
        <end position="319"/>
    </location>
</feature>
<evidence type="ECO:0000313" key="3">
    <source>
        <dbReference type="EMBL" id="PVX79925.1"/>
    </source>
</evidence>
<organism evidence="3 4">
    <name type="scientific">Paraburkholderia unamae</name>
    <dbReference type="NCBI Taxonomy" id="219649"/>
    <lineage>
        <taxon>Bacteria</taxon>
        <taxon>Pseudomonadati</taxon>
        <taxon>Pseudomonadota</taxon>
        <taxon>Betaproteobacteria</taxon>
        <taxon>Burkholderiales</taxon>
        <taxon>Burkholderiaceae</taxon>
        <taxon>Paraburkholderia</taxon>
    </lineage>
</organism>
<reference evidence="3 4" key="1">
    <citation type="submission" date="2018-05" db="EMBL/GenBank/DDBJ databases">
        <title>Genomic Encyclopedia of Type Strains, Phase IV (KMG-V): Genome sequencing to study the core and pangenomes of soil and plant-associated prokaryotes.</title>
        <authorList>
            <person name="Whitman W."/>
        </authorList>
    </citation>
    <scope>NUCLEOTIDE SEQUENCE [LARGE SCALE GENOMIC DNA]</scope>
    <source>
        <strain evidence="3 4">SCZa-39</strain>
    </source>
</reference>
<feature type="chain" id="PRO_5045579946" evidence="1">
    <location>
        <begin position="35"/>
        <end position="330"/>
    </location>
</feature>
<dbReference type="InterPro" id="IPR006311">
    <property type="entry name" value="TAT_signal"/>
</dbReference>
<dbReference type="Gene3D" id="3.20.20.80">
    <property type="entry name" value="Glycosidases"/>
    <property type="match status" value="1"/>
</dbReference>
<dbReference type="Pfam" id="PF14488">
    <property type="entry name" value="DUF4434"/>
    <property type="match status" value="1"/>
</dbReference>
<proteinExistence type="predicted"/>
<evidence type="ECO:0000259" key="2">
    <source>
        <dbReference type="Pfam" id="PF14488"/>
    </source>
</evidence>
<sequence length="330" mass="36391">MPIHPPRLSHSRRRFLGAAALAACLPLAACEPTAATGGTFVQLWREHLGWTREQWQQRLVATHALGCTTIFVQWVGIDGDADHTWIAPDALLQGLLDDCAQLGMTVHLGLPYDERWWKVLGGADSDALDAYLASTATRTTAWMRAAPWPRHRAFRGWYLPYEIEQYSWGDATRVQKLVPWLNTLAEVARATSGETARISTFHSRLDTDATLEGLWRVLIEQATVRPMIQDGAGAQGVAAYAPLQPLRDLFVSRGVAFDLILELFENLPPAQPGADTFTARSASYARVKAQWAIARDYGAHDIVAFAIDPWVIGDEPGAKALLDAWRAATA</sequence>
<dbReference type="Proteomes" id="UP000245712">
    <property type="component" value="Unassembled WGS sequence"/>
</dbReference>
<keyword evidence="4" id="KW-1185">Reference proteome</keyword>
<feature type="signal peptide" evidence="1">
    <location>
        <begin position="1"/>
        <end position="34"/>
    </location>
</feature>
<protein>
    <submittedName>
        <fullName evidence="3">Uncharacterized protein DUF4434</fullName>
    </submittedName>
</protein>
<evidence type="ECO:0000313" key="4">
    <source>
        <dbReference type="Proteomes" id="UP000245712"/>
    </source>
</evidence>
<dbReference type="InterPro" id="IPR027849">
    <property type="entry name" value="DUF4434"/>
</dbReference>
<keyword evidence="1" id="KW-0732">Signal</keyword>
<evidence type="ECO:0000256" key="1">
    <source>
        <dbReference type="SAM" id="SignalP"/>
    </source>
</evidence>
<name>A0ABX5KND6_9BURK</name>
<gene>
    <name evidence="3" type="ORF">C7402_112112</name>
</gene>
<dbReference type="EMBL" id="QEOB01000012">
    <property type="protein sequence ID" value="PVX79925.1"/>
    <property type="molecule type" value="Genomic_DNA"/>
</dbReference>
<accession>A0ABX5KND6</accession>